<keyword evidence="5" id="KW-0378">Hydrolase</keyword>
<dbReference type="Gene3D" id="2.40.70.10">
    <property type="entry name" value="Acid Proteases"/>
    <property type="match status" value="2"/>
</dbReference>
<dbReference type="CDD" id="cd05471">
    <property type="entry name" value="pepsin_like"/>
    <property type="match status" value="1"/>
</dbReference>
<keyword evidence="3" id="KW-0812">Transmembrane</keyword>
<dbReference type="AlphaFoldDB" id="A0A401H1K7"/>
<evidence type="ECO:0000313" key="6">
    <source>
        <dbReference type="Proteomes" id="UP000287166"/>
    </source>
</evidence>
<feature type="transmembrane region" description="Helical" evidence="3">
    <location>
        <begin position="453"/>
        <end position="474"/>
    </location>
</feature>
<dbReference type="InterPro" id="IPR034164">
    <property type="entry name" value="Pepsin-like_dom"/>
</dbReference>
<dbReference type="EMBL" id="BFAD01000013">
    <property type="protein sequence ID" value="GBE88304.1"/>
    <property type="molecule type" value="Genomic_DNA"/>
</dbReference>
<dbReference type="RefSeq" id="XP_027619217.1">
    <property type="nucleotide sequence ID" value="XM_027763416.1"/>
</dbReference>
<dbReference type="InterPro" id="IPR001461">
    <property type="entry name" value="Aspartic_peptidase_A1"/>
</dbReference>
<dbReference type="GeneID" id="38785221"/>
<proteinExistence type="inferred from homology"/>
<dbReference type="InParanoid" id="A0A401H1K7"/>
<protein>
    <submittedName>
        <fullName evidence="5">Acid protease</fullName>
    </submittedName>
</protein>
<evidence type="ECO:0000313" key="5">
    <source>
        <dbReference type="EMBL" id="GBE88304.1"/>
    </source>
</evidence>
<feature type="region of interest" description="Disordered" evidence="2">
    <location>
        <begin position="493"/>
        <end position="518"/>
    </location>
</feature>
<keyword evidence="3" id="KW-1133">Transmembrane helix</keyword>
<dbReference type="PANTHER" id="PTHR47966:SF57">
    <property type="entry name" value="PEPTIDASE A1 DOMAIN-CONTAINING PROTEIN"/>
    <property type="match status" value="1"/>
</dbReference>
<evidence type="ECO:0000256" key="2">
    <source>
        <dbReference type="SAM" id="MobiDB-lite"/>
    </source>
</evidence>
<dbReference type="PROSITE" id="PS51767">
    <property type="entry name" value="PEPTIDASE_A1"/>
    <property type="match status" value="1"/>
</dbReference>
<comment type="similarity">
    <text evidence="1">Belongs to the peptidase A1 family.</text>
</comment>
<dbReference type="PANTHER" id="PTHR47966">
    <property type="entry name" value="BETA-SITE APP-CLEAVING ENZYME, ISOFORM A-RELATED"/>
    <property type="match status" value="1"/>
</dbReference>
<accession>A0A401H1K7</accession>
<keyword evidence="6" id="KW-1185">Reference proteome</keyword>
<evidence type="ECO:0000256" key="1">
    <source>
        <dbReference type="ARBA" id="ARBA00007447"/>
    </source>
</evidence>
<dbReference type="GO" id="GO:0006508">
    <property type="term" value="P:proteolysis"/>
    <property type="evidence" value="ECO:0007669"/>
    <property type="project" value="UniProtKB-KW"/>
</dbReference>
<organism evidence="5 6">
    <name type="scientific">Sparassis crispa</name>
    <dbReference type="NCBI Taxonomy" id="139825"/>
    <lineage>
        <taxon>Eukaryota</taxon>
        <taxon>Fungi</taxon>
        <taxon>Dikarya</taxon>
        <taxon>Basidiomycota</taxon>
        <taxon>Agaricomycotina</taxon>
        <taxon>Agaricomycetes</taxon>
        <taxon>Polyporales</taxon>
        <taxon>Sparassidaceae</taxon>
        <taxon>Sparassis</taxon>
    </lineage>
</organism>
<dbReference type="SUPFAM" id="SSF50630">
    <property type="entry name" value="Acid proteases"/>
    <property type="match status" value="1"/>
</dbReference>
<dbReference type="Pfam" id="PF00026">
    <property type="entry name" value="Asp"/>
    <property type="match status" value="1"/>
</dbReference>
<feature type="domain" description="Peptidase A1" evidence="4">
    <location>
        <begin position="25"/>
        <end position="353"/>
    </location>
</feature>
<dbReference type="OrthoDB" id="771136at2759"/>
<evidence type="ECO:0000256" key="3">
    <source>
        <dbReference type="SAM" id="Phobius"/>
    </source>
</evidence>
<dbReference type="InterPro" id="IPR033121">
    <property type="entry name" value="PEPTIDASE_A1"/>
</dbReference>
<dbReference type="GO" id="GO:0004190">
    <property type="term" value="F:aspartic-type endopeptidase activity"/>
    <property type="evidence" value="ECO:0007669"/>
    <property type="project" value="InterPro"/>
</dbReference>
<reference evidence="5 6" key="1">
    <citation type="journal article" date="2018" name="Sci. Rep.">
        <title>Genome sequence of the cauliflower mushroom Sparassis crispa (Hanabiratake) and its association with beneficial usage.</title>
        <authorList>
            <person name="Kiyama R."/>
            <person name="Furutani Y."/>
            <person name="Kawaguchi K."/>
            <person name="Nakanishi T."/>
        </authorList>
    </citation>
    <scope>NUCLEOTIDE SEQUENCE [LARGE SCALE GENOMIC DNA]</scope>
</reference>
<dbReference type="PRINTS" id="PR00792">
    <property type="entry name" value="PEPSIN"/>
</dbReference>
<dbReference type="Proteomes" id="UP000287166">
    <property type="component" value="Unassembled WGS sequence"/>
</dbReference>
<keyword evidence="5" id="KW-0645">Protease</keyword>
<gene>
    <name evidence="5" type="ORF">SCP_1301190</name>
</gene>
<evidence type="ECO:0000259" key="4">
    <source>
        <dbReference type="PROSITE" id="PS51767"/>
    </source>
</evidence>
<dbReference type="InterPro" id="IPR021109">
    <property type="entry name" value="Peptidase_aspartic_dom_sf"/>
</dbReference>
<keyword evidence="3" id="KW-0472">Membrane</keyword>
<sequence length="518" mass="56212">MKVDVDPANKNNLGFTNAWPINGQYTATIYIQGQPFQVQVDSGSSDLWVKVNSTNLPAYYGTGYNSSDSYAGGTHVDAQIMLANVSLGEFTVEEQAFLPVLDAGDSLDGGYTDGILGVGPILGSPILLTLYNTSYQVNGLPLIFNIFGNYLDEQSFITIFLTREDFGITQGGFLGISEIMAENASIIEAPKLPLTSNSSWSTLMDGIYVNGEFLTGHSFGTNNSGLSVQPGVNQTVIGPDSGTTLISAPPYYVDAVYKGIPGAIFDEDQKTYQVPCETKLNVSMVFGETEYPMNPLDVIYPSFSNESAVCYGSMFYGRNDTGVDFLLGDSFMMNVYTLFNYGYWIDSNRGAPYIQMLSLTDRDQAWADFDFKNLIRLGNFAEQQIQQNENITSSYATAPPMTTTYPVVSAFPSGVPTPTASAQSKLGAALAESPASSGASSTDGLSGLQRNSYIIIGLVAGVLVLLLGVMIKLLSNSRSQQYRAVPNIDRPPVHFSDKPYEAETEAFQTPYDDEERRT</sequence>
<comment type="caution">
    <text evidence="5">The sequence shown here is derived from an EMBL/GenBank/DDBJ whole genome shotgun (WGS) entry which is preliminary data.</text>
</comment>
<dbReference type="STRING" id="139825.A0A401H1K7"/>
<name>A0A401H1K7_9APHY</name>